<dbReference type="RefSeq" id="WP_237090538.1">
    <property type="nucleotide sequence ID" value="NZ_CP116766.1"/>
</dbReference>
<evidence type="ECO:0000313" key="2">
    <source>
        <dbReference type="EMBL" id="WCL70684.1"/>
    </source>
</evidence>
<dbReference type="PIRSF" id="PIRSF005850">
    <property type="entry name" value="UCP005850"/>
    <property type="match status" value="1"/>
</dbReference>
<keyword evidence="3" id="KW-1185">Reference proteome</keyword>
<keyword evidence="1" id="KW-0175">Coiled coil</keyword>
<name>A0ABY7RGQ3_9NEIS</name>
<reference evidence="2 3" key="1">
    <citation type="submission" date="2023-01" db="EMBL/GenBank/DDBJ databases">
        <authorList>
            <person name="Yang C."/>
        </authorList>
    </citation>
    <scope>NUCLEOTIDE SEQUENCE [LARGE SCALE GENOMIC DNA]</scope>
    <source>
        <strain evidence="2 3">ZJ106</strain>
    </source>
</reference>
<evidence type="ECO:0000313" key="3">
    <source>
        <dbReference type="Proteomes" id="UP001221268"/>
    </source>
</evidence>
<dbReference type="InterPro" id="IPR019219">
    <property type="entry name" value="DUF2130"/>
</dbReference>
<feature type="coiled-coil region" evidence="1">
    <location>
        <begin position="52"/>
        <end position="86"/>
    </location>
</feature>
<evidence type="ECO:0000256" key="1">
    <source>
        <dbReference type="SAM" id="Coils"/>
    </source>
</evidence>
<dbReference type="Pfam" id="PF09903">
    <property type="entry name" value="DUF2130"/>
    <property type="match status" value="1"/>
</dbReference>
<dbReference type="EMBL" id="CP116766">
    <property type="protein sequence ID" value="WCL70684.1"/>
    <property type="molecule type" value="Genomic_DNA"/>
</dbReference>
<organism evidence="2 3">
    <name type="scientific">Neisseria lisongii</name>
    <dbReference type="NCBI Taxonomy" id="2912188"/>
    <lineage>
        <taxon>Bacteria</taxon>
        <taxon>Pseudomonadati</taxon>
        <taxon>Pseudomonadota</taxon>
        <taxon>Betaproteobacteria</taxon>
        <taxon>Neisseriales</taxon>
        <taxon>Neisseriaceae</taxon>
        <taxon>Neisseria</taxon>
    </lineage>
</organism>
<protein>
    <submittedName>
        <fullName evidence="2">DUF2130 domain-containing protein</fullName>
    </submittedName>
</protein>
<accession>A0ABY7RGQ3</accession>
<gene>
    <name evidence="2" type="ORF">PJU73_04635</name>
</gene>
<sequence length="435" mass="49850">MHEIKCPHCHTAFTVNEASYADIVQQVRNQEFQTEIHHRLQEAQAHFASEKALALSETRQELQHSLADKERRIAELQHQIGQSAQERQLALAQAEGRLKMQLAEREAEIAQWKARAGALESGKAAEQELAVTKAVAEKERQLEALKSELLLQTKESELAQKTLHEKYAQELKQKEETIAFYKDFKARQSTKMIGESLEQHCETEFNRIRTTAFPQAKFGKDNDAASGSKGDYIYRECDEHGNEIISIMFEMKNEGDETASKKKNEHFFKELDKDRREKSCEYAVLVSLLESESELYNGGIVDVSFAYPKMYVIRPQFFIPMISLLRNAALNSLQYKQEVAQMRAQNIDITHFEEDLNAFKEGFARNYELASRKFQTAIDEIDKTITHLQKTKEALLSSENNLRLANNKAADLTVKKLVRKNPTMKAAFAALQQDE</sequence>
<proteinExistence type="predicted"/>
<dbReference type="Proteomes" id="UP001221268">
    <property type="component" value="Chromosome"/>
</dbReference>